<protein>
    <submittedName>
        <fullName evidence="1">Uncharacterized protein</fullName>
    </submittedName>
</protein>
<proteinExistence type="predicted"/>
<keyword evidence="2" id="KW-1185">Reference proteome</keyword>
<dbReference type="AlphaFoldDB" id="A0A8S1NBY1"/>
<sequence length="76" mass="9155">MHKISFVLCCQINTNREIMGYLMMRVRYWGKENEGSSRKQLHRAFISFMRDLICILANAVMESIWKWPRRCSLLQD</sequence>
<evidence type="ECO:0000313" key="1">
    <source>
        <dbReference type="EMBL" id="CAD8087053.1"/>
    </source>
</evidence>
<dbReference type="EMBL" id="CAJJDN010000050">
    <property type="protein sequence ID" value="CAD8087053.1"/>
    <property type="molecule type" value="Genomic_DNA"/>
</dbReference>
<dbReference type="Proteomes" id="UP000692954">
    <property type="component" value="Unassembled WGS sequence"/>
</dbReference>
<name>A0A8S1NBY1_9CILI</name>
<accession>A0A8S1NBY1</accession>
<comment type="caution">
    <text evidence="1">The sequence shown here is derived from an EMBL/GenBank/DDBJ whole genome shotgun (WGS) entry which is preliminary data.</text>
</comment>
<gene>
    <name evidence="1" type="ORF">PSON_ATCC_30995.1.T0500323</name>
</gene>
<organism evidence="1 2">
    <name type="scientific">Paramecium sonneborni</name>
    <dbReference type="NCBI Taxonomy" id="65129"/>
    <lineage>
        <taxon>Eukaryota</taxon>
        <taxon>Sar</taxon>
        <taxon>Alveolata</taxon>
        <taxon>Ciliophora</taxon>
        <taxon>Intramacronucleata</taxon>
        <taxon>Oligohymenophorea</taxon>
        <taxon>Peniculida</taxon>
        <taxon>Parameciidae</taxon>
        <taxon>Paramecium</taxon>
    </lineage>
</organism>
<reference evidence="1" key="1">
    <citation type="submission" date="2021-01" db="EMBL/GenBank/DDBJ databases">
        <authorList>
            <consortium name="Genoscope - CEA"/>
            <person name="William W."/>
        </authorList>
    </citation>
    <scope>NUCLEOTIDE SEQUENCE</scope>
</reference>
<evidence type="ECO:0000313" key="2">
    <source>
        <dbReference type="Proteomes" id="UP000692954"/>
    </source>
</evidence>